<evidence type="ECO:0000313" key="1">
    <source>
        <dbReference type="EMBL" id="PSB56833.1"/>
    </source>
</evidence>
<name>A0A2T1GGR0_9CYAN</name>
<organism evidence="1 2">
    <name type="scientific">Chamaesiphon polymorphus CCALA 037</name>
    <dbReference type="NCBI Taxonomy" id="2107692"/>
    <lineage>
        <taxon>Bacteria</taxon>
        <taxon>Bacillati</taxon>
        <taxon>Cyanobacteriota</taxon>
        <taxon>Cyanophyceae</taxon>
        <taxon>Gomontiellales</taxon>
        <taxon>Chamaesiphonaceae</taxon>
        <taxon>Chamaesiphon</taxon>
    </lineage>
</organism>
<proteinExistence type="predicted"/>
<sequence>MTEPNHGSFSVGSSVGGNVNNIQGNNITAVQGNNNQSVFGDGNQVSQTGAESLTQADAIELLASLKALIESAELPKDTKSELIEDLSAATAATDKEEPNKKRALDKLTTVAETLEKTSKGLEAGQKIWGVAKPILIKLGTWLGAAAGSYLLGL</sequence>
<dbReference type="OrthoDB" id="528457at2"/>
<dbReference type="Proteomes" id="UP000238937">
    <property type="component" value="Unassembled WGS sequence"/>
</dbReference>
<dbReference type="RefSeq" id="WP_106303883.1">
    <property type="nucleotide sequence ID" value="NZ_PVWO01000106.1"/>
</dbReference>
<dbReference type="AlphaFoldDB" id="A0A2T1GGR0"/>
<dbReference type="EMBL" id="PVWO01000106">
    <property type="protein sequence ID" value="PSB56833.1"/>
    <property type="molecule type" value="Genomic_DNA"/>
</dbReference>
<reference evidence="1 2" key="1">
    <citation type="submission" date="2018-03" db="EMBL/GenBank/DDBJ databases">
        <title>The ancient ancestry and fast evolution of plastids.</title>
        <authorList>
            <person name="Moore K.R."/>
            <person name="Magnabosco C."/>
            <person name="Momper L."/>
            <person name="Gold D.A."/>
            <person name="Bosak T."/>
            <person name="Fournier G.P."/>
        </authorList>
    </citation>
    <scope>NUCLEOTIDE SEQUENCE [LARGE SCALE GENOMIC DNA]</scope>
    <source>
        <strain evidence="1 2">CCALA 037</strain>
    </source>
</reference>
<gene>
    <name evidence="1" type="ORF">C7B77_10570</name>
</gene>
<comment type="caution">
    <text evidence="1">The sequence shown here is derived from an EMBL/GenBank/DDBJ whole genome shotgun (WGS) entry which is preliminary data.</text>
</comment>
<accession>A0A2T1GGR0</accession>
<evidence type="ECO:0000313" key="2">
    <source>
        <dbReference type="Proteomes" id="UP000238937"/>
    </source>
</evidence>
<keyword evidence="2" id="KW-1185">Reference proteome</keyword>
<protein>
    <submittedName>
        <fullName evidence="1">Uncharacterized protein</fullName>
    </submittedName>
</protein>